<accession>A0ABQ4ZEE6</accession>
<keyword evidence="5" id="KW-1185">Reference proteome</keyword>
<reference evidence="4" key="1">
    <citation type="journal article" date="2022" name="Int. J. Mol. Sci.">
        <title>Draft Genome of Tanacetum Coccineum: Genomic Comparison of Closely Related Tanacetum-Family Plants.</title>
        <authorList>
            <person name="Yamashiro T."/>
            <person name="Shiraishi A."/>
            <person name="Nakayama K."/>
            <person name="Satake H."/>
        </authorList>
    </citation>
    <scope>NUCLEOTIDE SEQUENCE</scope>
</reference>
<comment type="caution">
    <text evidence="4">The sequence shown here is derived from an EMBL/GenBank/DDBJ whole genome shotgun (WGS) entry which is preliminary data.</text>
</comment>
<evidence type="ECO:0000256" key="2">
    <source>
        <dbReference type="SAM" id="MobiDB-lite"/>
    </source>
</evidence>
<sequence length="1132" mass="130240">MSNMYEDPIYDEVGTSYDSSIPSEVQDQDNYSDNVDEYYQEHEMQSDVQHNYVVNSDADYTSDSNIILYDQYMEDNEEHVVQSNVSSARNDALMSIIDDMHEQGVQSMSANKQVKVVNDTLTSELARYKELVGEYEKRAKFELTEREQKIDEQMRIIISDRNRKETSLKSELHTVQMQLRSILDQYKSKTEEVTILKKDFKQTEDKHLEEFLDMKKLKDKVEDRLYKQDQSVQTVHMLCRPNPFYDEKKKVAIGYKNPLCLTRAKQVQSALYNGTEIVMTNHKPAVVHDSEETLEIAELTRKRMYEKMKSPLCIQNKVKFAPPDYSKENYLAIFAPQRDLTPEQIFWAKDENDRKKVEASVLKPLSTPTVYPPNTPVKLVPRVLPTKSQVKINLYTLTQLFTEFDKTCKKRITPTGVTEGERGFEQTKRCYLTEVIPFFKTLKQHFEGVQKALFKEVKEMEEIFDQMSAEVDQNTVDKQCAEIERKNLLIANENLIANCLSNQLMFAVEQSRCLDLEAEISKLQNENQKDVNDEMIRGFNKLEVEYLNLQLKYQHLQENFGNNKSQTSQDVPEFDSFFKIKNLETQLQEKDNVIRNLKAQVSKMNDRSCETYNAKDVTALIEQNECVRVELEKVKQHYKELYDSIKITRAHTSEKTSTMLNEIESLKAQLKSKVSCVTSDSVKPKVLAPGMSYNRPLVSGLMLFKNYDGESFKAQKNLLKSSWGTVRFRNVHFGAIMGYGDYVFGDSVISRVYYVEGLGHNYVLYLLKGSVAHDLSRYRFDVMMGVFSQPQAPRHQGVADGPIVEDTPITQHALHPLFNPVTGEPGSAQSSSEDVSLAEPNQVTQPPDHLRKWSKDHPLDNIVRNPSRPVSTRKQLASDALWCCFHTELSKVEPKNFKMAVTEDSWFEAMQNEIHEFDHLEVWVLVPKPKGVMIIALKWIYKVKLDEYGDVLKNKARLVAKGYRQEEGIDFEESFAPVARIEAIRIFIANAATKNMIIYQMDDTDIYTRLSSEEGSLRAKAGTKGVMRARYQAKPTKKHLEAIKRVFRYLKGTSNMGLWYPKDNAMSLTAYADADHAGCQDSRRSTSGSAQFLGDRLVSWSSKKQRSTAISTTEAEYIAMSGCCAQILWMRI</sequence>
<dbReference type="Proteomes" id="UP001151760">
    <property type="component" value="Unassembled WGS sequence"/>
</dbReference>
<dbReference type="InterPro" id="IPR013103">
    <property type="entry name" value="RVT_2"/>
</dbReference>
<dbReference type="EMBL" id="BQNB010011205">
    <property type="protein sequence ID" value="GJS87532.1"/>
    <property type="molecule type" value="Genomic_DNA"/>
</dbReference>
<evidence type="ECO:0000259" key="3">
    <source>
        <dbReference type="Pfam" id="PF07727"/>
    </source>
</evidence>
<dbReference type="CDD" id="cd09272">
    <property type="entry name" value="RNase_HI_RT_Ty1"/>
    <property type="match status" value="1"/>
</dbReference>
<dbReference type="PANTHER" id="PTHR11439:SF509">
    <property type="entry name" value="RNA-DIRECTED DNA POLYMERASE"/>
    <property type="match status" value="1"/>
</dbReference>
<name>A0ABQ4ZEE6_9ASTR</name>
<organism evidence="4 5">
    <name type="scientific">Tanacetum coccineum</name>
    <dbReference type="NCBI Taxonomy" id="301880"/>
    <lineage>
        <taxon>Eukaryota</taxon>
        <taxon>Viridiplantae</taxon>
        <taxon>Streptophyta</taxon>
        <taxon>Embryophyta</taxon>
        <taxon>Tracheophyta</taxon>
        <taxon>Spermatophyta</taxon>
        <taxon>Magnoliopsida</taxon>
        <taxon>eudicotyledons</taxon>
        <taxon>Gunneridae</taxon>
        <taxon>Pentapetalae</taxon>
        <taxon>asterids</taxon>
        <taxon>campanulids</taxon>
        <taxon>Asterales</taxon>
        <taxon>Asteraceae</taxon>
        <taxon>Asteroideae</taxon>
        <taxon>Anthemideae</taxon>
        <taxon>Anthemidinae</taxon>
        <taxon>Tanacetum</taxon>
    </lineage>
</organism>
<keyword evidence="1" id="KW-0175">Coiled coil</keyword>
<feature type="region of interest" description="Disordered" evidence="2">
    <location>
        <begin position="818"/>
        <end position="870"/>
    </location>
</feature>
<proteinExistence type="predicted"/>
<dbReference type="Pfam" id="PF07727">
    <property type="entry name" value="RVT_2"/>
    <property type="match status" value="1"/>
</dbReference>
<feature type="compositionally biased region" description="Polar residues" evidence="2">
    <location>
        <begin position="827"/>
        <end position="845"/>
    </location>
</feature>
<feature type="domain" description="Reverse transcriptase Ty1/copia-type" evidence="3">
    <location>
        <begin position="921"/>
        <end position="1004"/>
    </location>
</feature>
<gene>
    <name evidence="4" type="ORF">Tco_0770168</name>
</gene>
<feature type="compositionally biased region" description="Basic and acidic residues" evidence="2">
    <location>
        <begin position="848"/>
        <end position="859"/>
    </location>
</feature>
<evidence type="ECO:0000313" key="5">
    <source>
        <dbReference type="Proteomes" id="UP001151760"/>
    </source>
</evidence>
<dbReference type="PANTHER" id="PTHR11439">
    <property type="entry name" value="GAG-POL-RELATED RETROTRANSPOSON"/>
    <property type="match status" value="1"/>
</dbReference>
<feature type="coiled-coil region" evidence="1">
    <location>
        <begin position="506"/>
        <end position="607"/>
    </location>
</feature>
<evidence type="ECO:0000256" key="1">
    <source>
        <dbReference type="SAM" id="Coils"/>
    </source>
</evidence>
<reference evidence="4" key="2">
    <citation type="submission" date="2022-01" db="EMBL/GenBank/DDBJ databases">
        <authorList>
            <person name="Yamashiro T."/>
            <person name="Shiraishi A."/>
            <person name="Satake H."/>
            <person name="Nakayama K."/>
        </authorList>
    </citation>
    <scope>NUCLEOTIDE SEQUENCE</scope>
</reference>
<evidence type="ECO:0000313" key="4">
    <source>
        <dbReference type="EMBL" id="GJS87532.1"/>
    </source>
</evidence>
<protein>
    <submittedName>
        <fullName evidence="4">Integrase, catalytic region, zinc finger, CCHC-type containing protein</fullName>
    </submittedName>
</protein>